<dbReference type="STRING" id="2025994.A0A2T3A9W5"/>
<feature type="domain" description="MARVEL" evidence="7">
    <location>
        <begin position="24"/>
        <end position="160"/>
    </location>
</feature>
<dbReference type="Proteomes" id="UP000241462">
    <property type="component" value="Unassembled WGS sequence"/>
</dbReference>
<organism evidence="8 9">
    <name type="scientific">Coniella lustricola</name>
    <dbReference type="NCBI Taxonomy" id="2025994"/>
    <lineage>
        <taxon>Eukaryota</taxon>
        <taxon>Fungi</taxon>
        <taxon>Dikarya</taxon>
        <taxon>Ascomycota</taxon>
        <taxon>Pezizomycotina</taxon>
        <taxon>Sordariomycetes</taxon>
        <taxon>Sordariomycetidae</taxon>
        <taxon>Diaporthales</taxon>
        <taxon>Schizoparmaceae</taxon>
        <taxon>Coniella</taxon>
    </lineage>
</organism>
<evidence type="ECO:0000256" key="1">
    <source>
        <dbReference type="ARBA" id="ARBA00004141"/>
    </source>
</evidence>
<keyword evidence="2 6" id="KW-0812">Transmembrane</keyword>
<gene>
    <name evidence="8" type="ORF">BD289DRAFT_432355</name>
</gene>
<feature type="transmembrane region" description="Helical" evidence="6">
    <location>
        <begin position="84"/>
        <end position="104"/>
    </location>
</feature>
<keyword evidence="4 6" id="KW-0472">Membrane</keyword>
<keyword evidence="9" id="KW-1185">Reference proteome</keyword>
<evidence type="ECO:0000256" key="5">
    <source>
        <dbReference type="SAM" id="MobiDB-lite"/>
    </source>
</evidence>
<evidence type="ECO:0000256" key="4">
    <source>
        <dbReference type="ARBA" id="ARBA00023136"/>
    </source>
</evidence>
<sequence>MSSKYSSNRPYGREHIPDHPKGFIALRIVQLILSVVVLGLDAYTLSLLSFDANQLNIFTAVWTMIIGIYYIVVEIGGPQAWKGYNYWAVLVLDILSVIFWLVSFALMAARVAPFAGGIEVCGIYECVTYALEGDYLTLFACCAAVAGIGGLEFALFIISLTIHSIVLHRHRAAGLHCTATSSRGVDGPYPTGPGDQSAVPLGGGPVPGHAAEKHQATTGLSAVPASSPPPANTNTIPTQAYAHNTTVYNSIPQQQQQQQQQGMVAGHGQYPQ</sequence>
<keyword evidence="3 6" id="KW-1133">Transmembrane helix</keyword>
<evidence type="ECO:0000256" key="6">
    <source>
        <dbReference type="SAM" id="Phobius"/>
    </source>
</evidence>
<name>A0A2T3A9W5_9PEZI</name>
<dbReference type="AlphaFoldDB" id="A0A2T3A9W5"/>
<evidence type="ECO:0000313" key="8">
    <source>
        <dbReference type="EMBL" id="PSR87419.1"/>
    </source>
</evidence>
<feature type="transmembrane region" description="Helical" evidence="6">
    <location>
        <begin position="137"/>
        <end position="162"/>
    </location>
</feature>
<proteinExistence type="predicted"/>
<dbReference type="PANTHER" id="PTHR37451:SF4">
    <property type="entry name" value="MARVEL DOMAIN-CONTAINING PROTEIN"/>
    <property type="match status" value="1"/>
</dbReference>
<dbReference type="InParanoid" id="A0A2T3A9W5"/>
<comment type="subcellular location">
    <subcellularLocation>
        <location evidence="1">Membrane</location>
        <topology evidence="1">Multi-pass membrane protein</topology>
    </subcellularLocation>
</comment>
<feature type="transmembrane region" description="Helical" evidence="6">
    <location>
        <begin position="24"/>
        <end position="43"/>
    </location>
</feature>
<reference evidence="8 9" key="1">
    <citation type="journal article" date="2018" name="Mycol. Prog.">
        <title>Coniella lustricola, a new species from submerged detritus.</title>
        <authorList>
            <person name="Raudabaugh D.B."/>
            <person name="Iturriaga T."/>
            <person name="Carver A."/>
            <person name="Mondo S."/>
            <person name="Pangilinan J."/>
            <person name="Lipzen A."/>
            <person name="He G."/>
            <person name="Amirebrahimi M."/>
            <person name="Grigoriev I.V."/>
            <person name="Miller A.N."/>
        </authorList>
    </citation>
    <scope>NUCLEOTIDE SEQUENCE [LARGE SCALE GENOMIC DNA]</scope>
    <source>
        <strain evidence="8 9">B22-T-1</strain>
    </source>
</reference>
<feature type="region of interest" description="Disordered" evidence="5">
    <location>
        <begin position="184"/>
        <end position="272"/>
    </location>
</feature>
<dbReference type="Pfam" id="PF01284">
    <property type="entry name" value="MARVEL"/>
    <property type="match status" value="1"/>
</dbReference>
<protein>
    <recommendedName>
        <fullName evidence="7">MARVEL domain-containing protein</fullName>
    </recommendedName>
</protein>
<dbReference type="InterPro" id="IPR008253">
    <property type="entry name" value="Marvel"/>
</dbReference>
<dbReference type="GO" id="GO:0016020">
    <property type="term" value="C:membrane"/>
    <property type="evidence" value="ECO:0007669"/>
    <property type="project" value="UniProtKB-SubCell"/>
</dbReference>
<feature type="compositionally biased region" description="Polar residues" evidence="5">
    <location>
        <begin position="232"/>
        <end position="252"/>
    </location>
</feature>
<evidence type="ECO:0000313" key="9">
    <source>
        <dbReference type="Proteomes" id="UP000241462"/>
    </source>
</evidence>
<dbReference type="EMBL" id="KZ678429">
    <property type="protein sequence ID" value="PSR87419.1"/>
    <property type="molecule type" value="Genomic_DNA"/>
</dbReference>
<dbReference type="OrthoDB" id="5325022at2759"/>
<accession>A0A2T3A9W5</accession>
<feature type="transmembrane region" description="Helical" evidence="6">
    <location>
        <begin position="55"/>
        <end position="72"/>
    </location>
</feature>
<evidence type="ECO:0000259" key="7">
    <source>
        <dbReference type="Pfam" id="PF01284"/>
    </source>
</evidence>
<dbReference type="PANTHER" id="PTHR37451">
    <property type="entry name" value="MARVEL DOMAIN"/>
    <property type="match status" value="1"/>
</dbReference>
<evidence type="ECO:0000256" key="2">
    <source>
        <dbReference type="ARBA" id="ARBA00022692"/>
    </source>
</evidence>
<evidence type="ECO:0000256" key="3">
    <source>
        <dbReference type="ARBA" id="ARBA00022989"/>
    </source>
</evidence>